<dbReference type="AlphaFoldDB" id="A0A1C7PEE5"/>
<dbReference type="CDD" id="cd02440">
    <property type="entry name" value="AdoMet_MTases"/>
    <property type="match status" value="1"/>
</dbReference>
<sequence length="188" mass="20745">MRIISGIAGGVPLQVPRGEVRPTTDRVREALFSILGTRVEGARVLDLFAGSGGLGLEALSRGAASARFVDASRNSCRMVEENMRKAKLTGGHVVNADCLQFVKRERARYDLVFADPPYCKYVGDRDMIAELMKGRLRELLEPGGLFVAEAQLGYGVGDARTCEFEGWKLEDQRHYGKNTILFYTVQEG</sequence>
<keyword evidence="4" id="KW-1185">Reference proteome</keyword>
<protein>
    <submittedName>
        <fullName evidence="3">S-adenosyl-l-methionine-dependent methyltransferase</fullName>
    </submittedName>
</protein>
<keyword evidence="2 3" id="KW-0808">Transferase</keyword>
<evidence type="ECO:0000256" key="2">
    <source>
        <dbReference type="ARBA" id="ARBA00022679"/>
    </source>
</evidence>
<dbReference type="KEGG" id="agl:PYTT_0157"/>
<dbReference type="PATRIC" id="fig|1679444.3.peg.325"/>
<dbReference type="STRING" id="1679444.PYTT_0157"/>
<dbReference type="InterPro" id="IPR004398">
    <property type="entry name" value="RNA_MeTrfase_RsmD"/>
</dbReference>
<gene>
    <name evidence="3" type="ORF">PYTT_0157</name>
</gene>
<dbReference type="GO" id="GO:0003676">
    <property type="term" value="F:nucleic acid binding"/>
    <property type="evidence" value="ECO:0007669"/>
    <property type="project" value="InterPro"/>
</dbReference>
<dbReference type="GO" id="GO:0008168">
    <property type="term" value="F:methyltransferase activity"/>
    <property type="evidence" value="ECO:0007669"/>
    <property type="project" value="UniProtKB-KW"/>
</dbReference>
<keyword evidence="1 3" id="KW-0489">Methyltransferase</keyword>
<dbReference type="Pfam" id="PF03602">
    <property type="entry name" value="Cons_hypoth95"/>
    <property type="match status" value="1"/>
</dbReference>
<proteinExistence type="predicted"/>
<dbReference type="InterPro" id="IPR002052">
    <property type="entry name" value="DNA_methylase_N6_adenine_CS"/>
</dbReference>
<accession>A0A1C7PEE5</accession>
<dbReference type="PROSITE" id="PS00092">
    <property type="entry name" value="N6_MTASE"/>
    <property type="match status" value="1"/>
</dbReference>
<dbReference type="PIRSF" id="PIRSF004553">
    <property type="entry name" value="CHP00095"/>
    <property type="match status" value="1"/>
</dbReference>
<dbReference type="InterPro" id="IPR029063">
    <property type="entry name" value="SAM-dependent_MTases_sf"/>
</dbReference>
<name>A0A1C7PEE5_9BACT</name>
<dbReference type="PANTHER" id="PTHR43542">
    <property type="entry name" value="METHYLTRANSFERASE"/>
    <property type="match status" value="1"/>
</dbReference>
<dbReference type="EMBL" id="LT629973">
    <property type="protein sequence ID" value="SEH71219.1"/>
    <property type="molecule type" value="Genomic_DNA"/>
</dbReference>
<evidence type="ECO:0000313" key="4">
    <source>
        <dbReference type="Proteomes" id="UP000176204"/>
    </source>
</evidence>
<dbReference type="PANTHER" id="PTHR43542:SF1">
    <property type="entry name" value="METHYLTRANSFERASE"/>
    <property type="match status" value="1"/>
</dbReference>
<evidence type="ECO:0000313" key="3">
    <source>
        <dbReference type="EMBL" id="SEH71219.1"/>
    </source>
</evidence>
<dbReference type="Gene3D" id="3.40.50.150">
    <property type="entry name" value="Vaccinia Virus protein VP39"/>
    <property type="match status" value="1"/>
</dbReference>
<dbReference type="OrthoDB" id="9803017at2"/>
<organism evidence="3 4">
    <name type="scientific">Akkermansia glycaniphila</name>
    <dbReference type="NCBI Taxonomy" id="1679444"/>
    <lineage>
        <taxon>Bacteria</taxon>
        <taxon>Pseudomonadati</taxon>
        <taxon>Verrucomicrobiota</taxon>
        <taxon>Verrucomicrobiia</taxon>
        <taxon>Verrucomicrobiales</taxon>
        <taxon>Akkermansiaceae</taxon>
        <taxon>Akkermansia</taxon>
    </lineage>
</organism>
<dbReference type="Proteomes" id="UP000176204">
    <property type="component" value="Chromosome I"/>
</dbReference>
<dbReference type="GO" id="GO:0031167">
    <property type="term" value="P:rRNA methylation"/>
    <property type="evidence" value="ECO:0007669"/>
    <property type="project" value="InterPro"/>
</dbReference>
<dbReference type="RefSeq" id="WP_067772307.1">
    <property type="nucleotide sequence ID" value="NZ_JACVVN010000002.1"/>
</dbReference>
<reference evidence="4" key="1">
    <citation type="submission" date="2016-09" db="EMBL/GenBank/DDBJ databases">
        <authorList>
            <person name="Koehorst J."/>
        </authorList>
    </citation>
    <scope>NUCLEOTIDE SEQUENCE [LARGE SCALE GENOMIC DNA]</scope>
</reference>
<evidence type="ECO:0000256" key="1">
    <source>
        <dbReference type="ARBA" id="ARBA00022603"/>
    </source>
</evidence>
<dbReference type="SUPFAM" id="SSF53335">
    <property type="entry name" value="S-adenosyl-L-methionine-dependent methyltransferases"/>
    <property type="match status" value="1"/>
</dbReference>
<dbReference type="NCBIfam" id="TIGR00095">
    <property type="entry name" value="16S rRNA (guanine(966)-N(2))-methyltransferase RsmD"/>
    <property type="match status" value="1"/>
</dbReference>